<keyword evidence="5" id="KW-0966">Cell projection</keyword>
<dbReference type="Pfam" id="PF22544">
    <property type="entry name" value="HYDIN_VesB_CFA65-like_Ig"/>
    <property type="match status" value="2"/>
</dbReference>
<dbReference type="InParanoid" id="H0WFN8"/>
<dbReference type="SUPFAM" id="SSF49354">
    <property type="entry name" value="PapD-like"/>
    <property type="match status" value="1"/>
</dbReference>
<evidence type="ECO:0000256" key="4">
    <source>
        <dbReference type="ARBA" id="ARBA00023069"/>
    </source>
</evidence>
<dbReference type="GO" id="GO:1904158">
    <property type="term" value="P:axonemal central apparatus assembly"/>
    <property type="evidence" value="ECO:0007669"/>
    <property type="project" value="TreeGrafter"/>
</dbReference>
<dbReference type="InterPro" id="IPR033305">
    <property type="entry name" value="Hydin-like"/>
</dbReference>
<dbReference type="OMA" id="AMSEVNI"/>
<evidence type="ECO:0000313" key="8">
    <source>
        <dbReference type="Proteomes" id="UP000005225"/>
    </source>
</evidence>
<reference evidence="8" key="1">
    <citation type="submission" date="2011-03" db="EMBL/GenBank/DDBJ databases">
        <title>Version 3 of the genome sequence of Otolemur garnettii (Bushbaby).</title>
        <authorList>
            <consortium name="The Broad Institute Genome Sequencing Platform"/>
            <person name="Di Palma F."/>
            <person name="Johnson J."/>
            <person name="Lander E.S."/>
            <person name="Lindblad-Toh K."/>
            <person name="Jaffe D.B."/>
            <person name="Gnerre S."/>
            <person name="MacCallum I."/>
            <person name="Przybylski D."/>
            <person name="Ribeiro F.J."/>
            <person name="Burton J.N."/>
            <person name="Walker B.J."/>
            <person name="Sharpe T."/>
            <person name="Hall G."/>
        </authorList>
    </citation>
    <scope>NUCLEOTIDE SEQUENCE [LARGE SCALE GENOMIC DNA]</scope>
</reference>
<dbReference type="InterPro" id="IPR053879">
    <property type="entry name" value="HYDIN_VesB_CFA65-like_Ig"/>
</dbReference>
<evidence type="ECO:0000313" key="7">
    <source>
        <dbReference type="Ensembl" id="ENSOGAP00000000060.2"/>
    </source>
</evidence>
<keyword evidence="8" id="KW-1185">Reference proteome</keyword>
<organism evidence="7 8">
    <name type="scientific">Otolemur garnettii</name>
    <name type="common">Small-eared galago</name>
    <name type="synonym">Garnett's greater bushbaby</name>
    <dbReference type="NCBI Taxonomy" id="30611"/>
    <lineage>
        <taxon>Eukaryota</taxon>
        <taxon>Metazoa</taxon>
        <taxon>Chordata</taxon>
        <taxon>Craniata</taxon>
        <taxon>Vertebrata</taxon>
        <taxon>Euteleostomi</taxon>
        <taxon>Mammalia</taxon>
        <taxon>Eutheria</taxon>
        <taxon>Euarchontoglires</taxon>
        <taxon>Primates</taxon>
        <taxon>Strepsirrhini</taxon>
        <taxon>Lorisiformes</taxon>
        <taxon>Galagidae</taxon>
        <taxon>Otolemur</taxon>
    </lineage>
</organism>
<reference evidence="7" key="2">
    <citation type="submission" date="2025-08" db="UniProtKB">
        <authorList>
            <consortium name="Ensembl"/>
        </authorList>
    </citation>
    <scope>IDENTIFICATION</scope>
</reference>
<dbReference type="EMBL" id="AAQR03081675">
    <property type="status" value="NOT_ANNOTATED_CDS"/>
    <property type="molecule type" value="Genomic_DNA"/>
</dbReference>
<protein>
    <recommendedName>
        <fullName evidence="6">MSP domain-containing protein</fullName>
    </recommendedName>
</protein>
<dbReference type="GO" id="GO:0003341">
    <property type="term" value="P:cilium movement"/>
    <property type="evidence" value="ECO:0007669"/>
    <property type="project" value="TreeGrafter"/>
</dbReference>
<evidence type="ECO:0000256" key="3">
    <source>
        <dbReference type="ARBA" id="ARBA00022490"/>
    </source>
</evidence>
<dbReference type="STRING" id="30611.ENSOGAP00000000060"/>
<dbReference type="GeneTree" id="ENSGT00610000086095"/>
<feature type="domain" description="MSP" evidence="6">
    <location>
        <begin position="632"/>
        <end position="750"/>
    </location>
</feature>
<dbReference type="eggNOG" id="ENOG502QQ4F">
    <property type="taxonomic scope" value="Eukaryota"/>
</dbReference>
<dbReference type="InterPro" id="IPR013783">
    <property type="entry name" value="Ig-like_fold"/>
</dbReference>
<dbReference type="InterPro" id="IPR008962">
    <property type="entry name" value="PapD-like_sf"/>
</dbReference>
<proteinExistence type="predicted"/>
<dbReference type="Ensembl" id="ENSOGAT00000000065.2">
    <property type="protein sequence ID" value="ENSOGAP00000000060.2"/>
    <property type="gene ID" value="ENSOGAG00000000065.2"/>
</dbReference>
<evidence type="ECO:0000256" key="1">
    <source>
        <dbReference type="ARBA" id="ARBA00004138"/>
    </source>
</evidence>
<dbReference type="PROSITE" id="PS50202">
    <property type="entry name" value="MSP"/>
    <property type="match status" value="1"/>
</dbReference>
<keyword evidence="3" id="KW-0963">Cytoplasm</keyword>
<dbReference type="HOGENOM" id="CLU_006718_0_0_1"/>
<evidence type="ECO:0000259" key="6">
    <source>
        <dbReference type="PROSITE" id="PS50202"/>
    </source>
</evidence>
<dbReference type="Pfam" id="PF14874">
    <property type="entry name" value="PapD-like"/>
    <property type="match status" value="1"/>
</dbReference>
<evidence type="ECO:0000256" key="5">
    <source>
        <dbReference type="ARBA" id="ARBA00023273"/>
    </source>
</evidence>
<dbReference type="PANTHER" id="PTHR23053">
    <property type="entry name" value="DLEC1 DELETED IN LUNG AND ESOPHAGEAL CANCER 1"/>
    <property type="match status" value="1"/>
</dbReference>
<dbReference type="GO" id="GO:0005930">
    <property type="term" value="C:axoneme"/>
    <property type="evidence" value="ECO:0007669"/>
    <property type="project" value="TreeGrafter"/>
</dbReference>
<dbReference type="Gene3D" id="2.60.40.10">
    <property type="entry name" value="Immunoglobulins"/>
    <property type="match status" value="6"/>
</dbReference>
<accession>H0WFN8</accession>
<dbReference type="PANTHER" id="PTHR23053:SF0">
    <property type="entry name" value="HYDROCEPHALUS-INDUCING PROTEIN HOMOLOG"/>
    <property type="match status" value="1"/>
</dbReference>
<sequence>DYTHMLTCVTEREKFLIPIKARGARAILDFPDKLNFSTCPVKYSTQKILLVRNIGKKDAVFHIKTDRPFSVEPNVGTLNVGESMQLEVEFEPQSVGNHRARLIVCYDTGEKVFVSLYGAAIDMNIRLDKNSLIIEKTYITLANQRTVTIYNRSNIIARFQWKIYATQDEEDREKLRVCDDLMKEEKDEMDEFLEECVTDPVLRDHLSILSRTFQNQRSLVQQDRLLFLNNIFTFDPVEGELWPNSSAEITVYFKPLEAKLYQQTIYCDISGREIRLPLRIKGEGMGPKVHFNFELLDIGKVFMGSAHCYEAILHNKGHIDALFNVTPPTSPLGACFVFNPKEGIIEPSGVQAIQISFSSSILGHFEEEFLVSVNGAPEPVKLTIRGCVIGPTFHFNVPALHFGNVSFGFPRTLICSLNNTSLVPMTFKLRIPGDGVGGESISGSEHYSDNKKPTWTKEEIPAVRPKEFTINPDCGTIRSQGFAAIKVTLCSNTEQKYQQALVVDVEGVGEEVLALLITARCIVPTLRLVNTEVDFGRCFLKYPYEKTIQLVNQDDLPGCYEVLPQVPEDAPAVLLSSPRPFGIIPPKGTVDIMLSLETQVTGEHSSTVHFLTFGSQKPPLVCHLRSIGEGPVIYIYPTKVNFGNIYVLKDSSLSLNLSNQSFIPALFRARMAHKKSLWTVEPHEGTVPPETEVQLALTANLNDIVTFKDTVIVDIENSNTYQIPVQATGIGSTIVSDKPFAPELNLGPHF</sequence>
<comment type="subcellular location">
    <subcellularLocation>
        <location evidence="1">Cell projection</location>
        <location evidence="1">Cilium</location>
    </subcellularLocation>
    <subcellularLocation>
        <location evidence="2">Cytoplasm</location>
    </subcellularLocation>
</comment>
<dbReference type="Proteomes" id="UP000005225">
    <property type="component" value="Unassembled WGS sequence"/>
</dbReference>
<reference evidence="7" key="3">
    <citation type="submission" date="2025-09" db="UniProtKB">
        <authorList>
            <consortium name="Ensembl"/>
        </authorList>
    </citation>
    <scope>IDENTIFICATION</scope>
</reference>
<evidence type="ECO:0000256" key="2">
    <source>
        <dbReference type="ARBA" id="ARBA00004496"/>
    </source>
</evidence>
<dbReference type="NCBIfam" id="NF012200">
    <property type="entry name" value="choice_anch_D"/>
    <property type="match status" value="1"/>
</dbReference>
<dbReference type="InterPro" id="IPR000535">
    <property type="entry name" value="MSP_dom"/>
</dbReference>
<name>H0WFN8_OTOGA</name>
<keyword evidence="4" id="KW-0969">Cilium</keyword>
<dbReference type="EMBL" id="AAQR03081676">
    <property type="status" value="NOT_ANNOTATED_CDS"/>
    <property type="molecule type" value="Genomic_DNA"/>
</dbReference>
<dbReference type="AlphaFoldDB" id="H0WFN8"/>